<feature type="domain" description="FAD/NAD(P)-binding" evidence="7">
    <location>
        <begin position="192"/>
        <end position="417"/>
    </location>
</feature>
<dbReference type="SUPFAM" id="SSF51905">
    <property type="entry name" value="FAD/NAD(P)-binding domain"/>
    <property type="match status" value="1"/>
</dbReference>
<feature type="region of interest" description="Disordered" evidence="6">
    <location>
        <begin position="630"/>
        <end position="683"/>
    </location>
</feature>
<keyword evidence="9" id="KW-1185">Reference proteome</keyword>
<dbReference type="RefSeq" id="XP_029217303.1">
    <property type="nucleotide sequence ID" value="XM_029366843.1"/>
</dbReference>
<dbReference type="OrthoDB" id="333024at2759"/>
<feature type="region of interest" description="Disordered" evidence="6">
    <location>
        <begin position="501"/>
        <end position="534"/>
    </location>
</feature>
<gene>
    <name evidence="8" type="ORF">BESB_084930</name>
</gene>
<evidence type="ECO:0000256" key="5">
    <source>
        <dbReference type="ARBA" id="ARBA00023002"/>
    </source>
</evidence>
<comment type="cofactor">
    <cofactor evidence="1">
        <name>FAD</name>
        <dbReference type="ChEBI" id="CHEBI:57692"/>
    </cofactor>
</comment>
<evidence type="ECO:0000259" key="7">
    <source>
        <dbReference type="Pfam" id="PF07992"/>
    </source>
</evidence>
<keyword evidence="3" id="KW-0274">FAD</keyword>
<dbReference type="STRING" id="94643.A0A2A9M7Z1"/>
<proteinExistence type="predicted"/>
<evidence type="ECO:0000256" key="2">
    <source>
        <dbReference type="ARBA" id="ARBA00022630"/>
    </source>
</evidence>
<feature type="compositionally biased region" description="Basic and acidic residues" evidence="6">
    <location>
        <begin position="637"/>
        <end position="647"/>
    </location>
</feature>
<feature type="region of interest" description="Disordered" evidence="6">
    <location>
        <begin position="148"/>
        <end position="168"/>
    </location>
</feature>
<dbReference type="PANTHER" id="PTHR48467">
    <property type="entry name" value="GLUTAMATE SYNTHASE 1 [NADH], CHLOROPLASTIC-LIKE"/>
    <property type="match status" value="1"/>
</dbReference>
<dbReference type="VEuPathDB" id="ToxoDB:BESB_084930"/>
<dbReference type="GO" id="GO:0016491">
    <property type="term" value="F:oxidoreductase activity"/>
    <property type="evidence" value="ECO:0007669"/>
    <property type="project" value="UniProtKB-KW"/>
</dbReference>
<comment type="caution">
    <text evidence="8">The sequence shown here is derived from an EMBL/GenBank/DDBJ whole genome shotgun (WGS) entry which is preliminary data.</text>
</comment>
<keyword evidence="5" id="KW-0560">Oxidoreductase</keyword>
<dbReference type="InterPro" id="IPR023753">
    <property type="entry name" value="FAD/NAD-binding_dom"/>
</dbReference>
<evidence type="ECO:0000313" key="8">
    <source>
        <dbReference type="EMBL" id="PFH33294.1"/>
    </source>
</evidence>
<dbReference type="GeneID" id="40313419"/>
<accession>A0A2A9M7Z1</accession>
<dbReference type="Proteomes" id="UP000224006">
    <property type="component" value="Chromosome VIII"/>
</dbReference>
<feature type="compositionally biased region" description="Basic and acidic residues" evidence="6">
    <location>
        <begin position="711"/>
        <end position="729"/>
    </location>
</feature>
<dbReference type="PANTHER" id="PTHR48467:SF1">
    <property type="entry name" value="GLUTAMATE SYNTHASE 1 [NADH], CHLOROPLASTIC-LIKE"/>
    <property type="match status" value="1"/>
</dbReference>
<dbReference type="PRINTS" id="PR00419">
    <property type="entry name" value="ADXRDTASE"/>
</dbReference>
<dbReference type="Gene3D" id="3.40.50.720">
    <property type="entry name" value="NAD(P)-binding Rossmann-like Domain"/>
    <property type="match status" value="2"/>
</dbReference>
<evidence type="ECO:0000256" key="3">
    <source>
        <dbReference type="ARBA" id="ARBA00022827"/>
    </source>
</evidence>
<protein>
    <submittedName>
        <fullName evidence="8">Pyridine nucleotide-disulfide oxidoreductase domain-containing protein</fullName>
    </submittedName>
</protein>
<sequence>MAARPFYSAVLCQRRIPLPRHPGSSAQRTRSAASFGSPPSSADTTLTPERAIVRVLRECRDDSPVAGCGTAAHRSKSPWRPVLPSRNLEGTRLRRPTAGFSFFHYSASAALYSRASAADSSSCCALSPPRRSFSSASPVAAASSLRPRSSSIALTSSPPAQSSSLSASRSLASSAAHPAVHLARRPHDFPRRVCIVGAGPAGFYCAKYLQKAAPDSRLRVDMLETLPAPYGLVRYGVAPDHPEVKRVTEDFDAVASQPGFRFFGNVTFGTDISLEELRTLYDAVILAYGASGDRALHIPGSDLRGCLSARAFVGFYNAHPACVKRVAEHLPPLPPLEGGDPEGLNPPAACVVGNGNVALDVARILVKAREKLSATDIHSPALDWFTAAGVRHVSVLGRRGWVQTSFTNKELRELVTDDRVLAVVDPQEFEASLTESSLQELSESRLKQRSRALFEHMMKNWDRRESTDLPVIHLRFLTSPVRALPQPNDPSRIGALEVARNRLEGPPGAQRAVPVGEGGEENAANDANTPTSPALSSRLPASLLIWSIGFKSLHAPNLNLPIARDTGALVNERGRVVPPTVDRFNSITAGGVYASGWVRRGPQGVIATNILDARETVNQVLADLRLHSNPSAAAAARPRDASPRGEEVSAGSGARREPRQAETPSGAEPEARDASRHAGRSDSQAIETLDALLVARDVQPLSFRGWLAVKEEERTRGEKRGKRAEKIPSAREMLAVAKEKRQTQDGTL</sequence>
<feature type="compositionally biased region" description="Basic and acidic residues" evidence="6">
    <location>
        <begin position="737"/>
        <end position="748"/>
    </location>
</feature>
<evidence type="ECO:0000256" key="1">
    <source>
        <dbReference type="ARBA" id="ARBA00001974"/>
    </source>
</evidence>
<feature type="region of interest" description="Disordered" evidence="6">
    <location>
        <begin position="18"/>
        <end position="47"/>
    </location>
</feature>
<feature type="region of interest" description="Disordered" evidence="6">
    <location>
        <begin position="711"/>
        <end position="748"/>
    </location>
</feature>
<feature type="compositionally biased region" description="Basic and acidic residues" evidence="6">
    <location>
        <begin position="669"/>
        <end position="680"/>
    </location>
</feature>
<keyword evidence="4" id="KW-0521">NADP</keyword>
<evidence type="ECO:0000256" key="6">
    <source>
        <dbReference type="SAM" id="MobiDB-lite"/>
    </source>
</evidence>
<dbReference type="Pfam" id="PF07992">
    <property type="entry name" value="Pyr_redox_2"/>
    <property type="match status" value="1"/>
</dbReference>
<dbReference type="EMBL" id="NWUJ01000009">
    <property type="protein sequence ID" value="PFH33294.1"/>
    <property type="molecule type" value="Genomic_DNA"/>
</dbReference>
<evidence type="ECO:0000313" key="9">
    <source>
        <dbReference type="Proteomes" id="UP000224006"/>
    </source>
</evidence>
<dbReference type="KEGG" id="bbes:BESB_084930"/>
<keyword evidence="2" id="KW-0285">Flavoprotein</keyword>
<dbReference type="Gene3D" id="3.50.50.60">
    <property type="entry name" value="FAD/NAD(P)-binding domain"/>
    <property type="match status" value="1"/>
</dbReference>
<dbReference type="AlphaFoldDB" id="A0A2A9M7Z1"/>
<reference evidence="8 9" key="1">
    <citation type="submission" date="2017-09" db="EMBL/GenBank/DDBJ databases">
        <title>Genome sequencing of Besnoitia besnoiti strain Bb-Ger1.</title>
        <authorList>
            <person name="Schares G."/>
            <person name="Venepally P."/>
            <person name="Lorenzi H.A."/>
        </authorList>
    </citation>
    <scope>NUCLEOTIDE SEQUENCE [LARGE SCALE GENOMIC DNA]</scope>
    <source>
        <strain evidence="8 9">Bb-Ger1</strain>
    </source>
</reference>
<organism evidence="8 9">
    <name type="scientific">Besnoitia besnoiti</name>
    <name type="common">Apicomplexan protozoan</name>
    <dbReference type="NCBI Taxonomy" id="94643"/>
    <lineage>
        <taxon>Eukaryota</taxon>
        <taxon>Sar</taxon>
        <taxon>Alveolata</taxon>
        <taxon>Apicomplexa</taxon>
        <taxon>Conoidasida</taxon>
        <taxon>Coccidia</taxon>
        <taxon>Eucoccidiorida</taxon>
        <taxon>Eimeriorina</taxon>
        <taxon>Sarcocystidae</taxon>
        <taxon>Besnoitia</taxon>
    </lineage>
</organism>
<evidence type="ECO:0000256" key="4">
    <source>
        <dbReference type="ARBA" id="ARBA00022857"/>
    </source>
</evidence>
<feature type="compositionally biased region" description="Low complexity" evidence="6">
    <location>
        <begin position="31"/>
        <end position="42"/>
    </location>
</feature>
<dbReference type="InterPro" id="IPR036188">
    <property type="entry name" value="FAD/NAD-bd_sf"/>
</dbReference>
<dbReference type="SUPFAM" id="SSF51971">
    <property type="entry name" value="Nucleotide-binding domain"/>
    <property type="match status" value="1"/>
</dbReference>
<dbReference type="InterPro" id="IPR055275">
    <property type="entry name" value="Ferredox_Rdtase"/>
</dbReference>
<name>A0A2A9M7Z1_BESBE</name>